<proteinExistence type="predicted"/>
<organism evidence="3 4">
    <name type="scientific">Prorocentrum cordatum</name>
    <dbReference type="NCBI Taxonomy" id="2364126"/>
    <lineage>
        <taxon>Eukaryota</taxon>
        <taxon>Sar</taxon>
        <taxon>Alveolata</taxon>
        <taxon>Dinophyceae</taxon>
        <taxon>Prorocentrales</taxon>
        <taxon>Prorocentraceae</taxon>
        <taxon>Prorocentrum</taxon>
    </lineage>
</organism>
<accession>A0ABN9RE32</accession>
<keyword evidence="4" id="KW-1185">Reference proteome</keyword>
<name>A0ABN9RE32_9DINO</name>
<dbReference type="PANTHER" id="PTHR21178">
    <property type="entry name" value="CILIA- AND FLAGELLA-ASSOCIATED PROTEIN 61"/>
    <property type="match status" value="1"/>
</dbReference>
<feature type="domain" description="Cilia- and flagella-associated protein 61 N-terminal" evidence="2">
    <location>
        <begin position="50"/>
        <end position="340"/>
    </location>
</feature>
<protein>
    <recommendedName>
        <fullName evidence="2">Cilia- and flagella-associated protein 61 N-terminal domain-containing protein</fullName>
    </recommendedName>
</protein>
<reference evidence="3" key="1">
    <citation type="submission" date="2023-10" db="EMBL/GenBank/DDBJ databases">
        <authorList>
            <person name="Chen Y."/>
            <person name="Shah S."/>
            <person name="Dougan E. K."/>
            <person name="Thang M."/>
            <person name="Chan C."/>
        </authorList>
    </citation>
    <scope>NUCLEOTIDE SEQUENCE [LARGE SCALE GENOMIC DNA]</scope>
</reference>
<dbReference type="PANTHER" id="PTHR21178:SF8">
    <property type="entry name" value="CILIA- AND FLAGELLA-ASSOCIATED PROTEIN 61"/>
    <property type="match status" value="1"/>
</dbReference>
<gene>
    <name evidence="3" type="ORF">PCOR1329_LOCUS19345</name>
</gene>
<evidence type="ECO:0000313" key="4">
    <source>
        <dbReference type="Proteomes" id="UP001189429"/>
    </source>
</evidence>
<evidence type="ECO:0000313" key="3">
    <source>
        <dbReference type="EMBL" id="CAK0816347.1"/>
    </source>
</evidence>
<feature type="region of interest" description="Disordered" evidence="1">
    <location>
        <begin position="388"/>
        <end position="429"/>
    </location>
</feature>
<evidence type="ECO:0000259" key="2">
    <source>
        <dbReference type="Pfam" id="PF16092"/>
    </source>
</evidence>
<dbReference type="Proteomes" id="UP001189429">
    <property type="component" value="Unassembled WGS sequence"/>
</dbReference>
<comment type="caution">
    <text evidence="3">The sequence shown here is derived from an EMBL/GenBank/DDBJ whole genome shotgun (WGS) entry which is preliminary data.</text>
</comment>
<dbReference type="InterPro" id="IPR038884">
    <property type="entry name" value="CFAP61"/>
</dbReference>
<evidence type="ECO:0000256" key="1">
    <source>
        <dbReference type="SAM" id="MobiDB-lite"/>
    </source>
</evidence>
<dbReference type="EMBL" id="CAUYUJ010006169">
    <property type="protein sequence ID" value="CAK0816347.1"/>
    <property type="molecule type" value="Genomic_DNA"/>
</dbReference>
<sequence length="463" mass="50793">MGRRVHVKQLFITVQFSDDPPAAGCQPRAAKGGREGMAQPSALPPGMTFSVRRSAQDDVDTIAALFDRTFDNDVPTDWFTRFHALPEGRMKTPAMKQSFFVSLIETCFMSVTIEDDEGHIAGFVALDDAPLQMVRNAPVGTYWEDWLQQACDEPSIDSTNSLWLVCCLVESEAAVMAEILRSTFSTLTDVQNLLVYVPGGMAEDEAVQMLDPFEVHFQELRPTRAEVPEGHWTEDGSGARPVLMRCARSSIVTPLNIRMARVEDHDDLAAVFNTQSEVVTEVYGEFFIAELVEAQNEENKALVAEVDGRAKGLMCLTSDVDINVLAQCFELDAYDNLLKPGYMRRVREHAEAFQRGEAAYLCETGDYLQAALSSFDVEAVLDPLPRAEDGWPAARPGGDAGLDAAGVRRRGRPGGARPRPDDDDAHVAGKLGRADVGGKFYNRHDKADRLRADVPGTIHGGAA</sequence>
<dbReference type="Pfam" id="PF16092">
    <property type="entry name" value="CFAP61_N"/>
    <property type="match status" value="1"/>
</dbReference>
<dbReference type="InterPro" id="IPR032151">
    <property type="entry name" value="CFAP61_N"/>
</dbReference>